<dbReference type="HOGENOM" id="CLU_063954_1_0_1"/>
<evidence type="ECO:0000259" key="2">
    <source>
        <dbReference type="Pfam" id="PF17648"/>
    </source>
</evidence>
<dbReference type="InterPro" id="IPR048273">
    <property type="entry name" value="Luciferase"/>
</dbReference>
<keyword evidence="1" id="KW-0472">Membrane</keyword>
<name>A0A0C9UGP4_SPHS4</name>
<proteinExistence type="predicted"/>
<keyword evidence="4" id="KW-1185">Reference proteome</keyword>
<dbReference type="Proteomes" id="UP000054279">
    <property type="component" value="Unassembled WGS sequence"/>
</dbReference>
<dbReference type="PANTHER" id="PTHR38695:SF1">
    <property type="entry name" value="AMINO ACID PERMEASE_ SLC12A DOMAIN-CONTAINING PROTEIN"/>
    <property type="match status" value="1"/>
</dbReference>
<keyword evidence="1" id="KW-1133">Transmembrane helix</keyword>
<evidence type="ECO:0000256" key="1">
    <source>
        <dbReference type="SAM" id="Phobius"/>
    </source>
</evidence>
<reference evidence="3 4" key="1">
    <citation type="submission" date="2014-06" db="EMBL/GenBank/DDBJ databases">
        <title>Evolutionary Origins and Diversification of the Mycorrhizal Mutualists.</title>
        <authorList>
            <consortium name="DOE Joint Genome Institute"/>
            <consortium name="Mycorrhizal Genomics Consortium"/>
            <person name="Kohler A."/>
            <person name="Kuo A."/>
            <person name="Nagy L.G."/>
            <person name="Floudas D."/>
            <person name="Copeland A."/>
            <person name="Barry K.W."/>
            <person name="Cichocki N."/>
            <person name="Veneault-Fourrey C."/>
            <person name="LaButti K."/>
            <person name="Lindquist E.A."/>
            <person name="Lipzen A."/>
            <person name="Lundell T."/>
            <person name="Morin E."/>
            <person name="Murat C."/>
            <person name="Riley R."/>
            <person name="Ohm R."/>
            <person name="Sun H."/>
            <person name="Tunlid A."/>
            <person name="Henrissat B."/>
            <person name="Grigoriev I.V."/>
            <person name="Hibbett D.S."/>
            <person name="Martin F."/>
        </authorList>
    </citation>
    <scope>NUCLEOTIDE SEQUENCE [LARGE SCALE GENOMIC DNA]</scope>
    <source>
        <strain evidence="3 4">SS14</strain>
    </source>
</reference>
<dbReference type="InterPro" id="IPR040841">
    <property type="entry name" value="Luciferase_dom"/>
</dbReference>
<evidence type="ECO:0000313" key="4">
    <source>
        <dbReference type="Proteomes" id="UP000054279"/>
    </source>
</evidence>
<dbReference type="PANTHER" id="PTHR38695">
    <property type="entry name" value="AMINO ACID PERMEASE_ SLC12A DOMAIN-CONTAINING PROTEIN"/>
    <property type="match status" value="1"/>
</dbReference>
<feature type="transmembrane region" description="Helical" evidence="1">
    <location>
        <begin position="28"/>
        <end position="45"/>
    </location>
</feature>
<organism evidence="3 4">
    <name type="scientific">Sphaerobolus stellatus (strain SS14)</name>
    <dbReference type="NCBI Taxonomy" id="990650"/>
    <lineage>
        <taxon>Eukaryota</taxon>
        <taxon>Fungi</taxon>
        <taxon>Dikarya</taxon>
        <taxon>Basidiomycota</taxon>
        <taxon>Agaricomycotina</taxon>
        <taxon>Agaricomycetes</taxon>
        <taxon>Phallomycetidae</taxon>
        <taxon>Geastrales</taxon>
        <taxon>Sphaerobolaceae</taxon>
        <taxon>Sphaerobolus</taxon>
    </lineage>
</organism>
<evidence type="ECO:0000313" key="3">
    <source>
        <dbReference type="EMBL" id="KIJ28162.1"/>
    </source>
</evidence>
<protein>
    <recommendedName>
        <fullName evidence="2">Luciferase domain-containing protein</fullName>
    </recommendedName>
</protein>
<dbReference type="AlphaFoldDB" id="A0A0C9UGP4"/>
<dbReference type="Pfam" id="PF17648">
    <property type="entry name" value="Luciferase"/>
    <property type="match status" value="1"/>
</dbReference>
<dbReference type="EMBL" id="KN837313">
    <property type="protein sequence ID" value="KIJ28162.1"/>
    <property type="molecule type" value="Genomic_DNA"/>
</dbReference>
<dbReference type="OrthoDB" id="5358398at2759"/>
<sequence length="275" mass="30773">MSSITRLPEHIIQRLPQSVAQVARTRPLLLALGIVGTTSSLYYLINDYFRFKALGKGGVPNNITGYLQVLLITPLARRQSRITDTSDLENIVKQIREQEGDEAVFHRLKLEERRGERPEVRGIIPQRQTNAASTDEMRKKLVSYIGSLASKYPTLLRASPSSLEGETDALFVQRHPSEAFASSNELSSRILSSTAPRSELTHIHPTEGSLHVSLSPADSMEVIRKGWGTRHRLSGKLEMPVSYTLVYAPQNEEELEVVRRILRAGVEYVTGCKVE</sequence>
<gene>
    <name evidence="3" type="ORF">M422DRAFT_37407</name>
</gene>
<accession>A0A0C9UGP4</accession>
<keyword evidence="1" id="KW-0812">Transmembrane</keyword>
<feature type="domain" description="Luciferase" evidence="2">
    <location>
        <begin position="198"/>
        <end position="264"/>
    </location>
</feature>